<evidence type="ECO:0000256" key="2">
    <source>
        <dbReference type="ARBA" id="ARBA00011901"/>
    </source>
</evidence>
<dbReference type="InterPro" id="IPR002502">
    <property type="entry name" value="Amidase_domain"/>
</dbReference>
<dbReference type="CDD" id="cd06583">
    <property type="entry name" value="PGRP"/>
    <property type="match status" value="1"/>
</dbReference>
<dbReference type="GO" id="GO:0008745">
    <property type="term" value="F:N-acetylmuramoyl-L-alanine amidase activity"/>
    <property type="evidence" value="ECO:0007669"/>
    <property type="project" value="UniProtKB-EC"/>
</dbReference>
<evidence type="ECO:0000313" key="8">
    <source>
        <dbReference type="Proteomes" id="UP000295293"/>
    </source>
</evidence>
<evidence type="ECO:0000256" key="5">
    <source>
        <dbReference type="SAM" id="MobiDB-lite"/>
    </source>
</evidence>
<dbReference type="AlphaFoldDB" id="A0A4R6YMV4"/>
<organism evidence="7 8">
    <name type="scientific">Tahibacter aquaticus</name>
    <dbReference type="NCBI Taxonomy" id="520092"/>
    <lineage>
        <taxon>Bacteria</taxon>
        <taxon>Pseudomonadati</taxon>
        <taxon>Pseudomonadota</taxon>
        <taxon>Gammaproteobacteria</taxon>
        <taxon>Lysobacterales</taxon>
        <taxon>Rhodanobacteraceae</taxon>
        <taxon>Tahibacter</taxon>
    </lineage>
</organism>
<feature type="domain" description="N-acetylmuramoyl-L-alanine amidase" evidence="6">
    <location>
        <begin position="33"/>
        <end position="170"/>
    </location>
</feature>
<dbReference type="PANTHER" id="PTHR30417">
    <property type="entry name" value="N-ACETYLMURAMOYL-L-ALANINE AMIDASE AMID"/>
    <property type="match status" value="1"/>
</dbReference>
<dbReference type="SUPFAM" id="SSF55846">
    <property type="entry name" value="N-acetylmuramoyl-L-alanine amidase-like"/>
    <property type="match status" value="1"/>
</dbReference>
<evidence type="ECO:0000256" key="3">
    <source>
        <dbReference type="ARBA" id="ARBA00022801"/>
    </source>
</evidence>
<dbReference type="GO" id="GO:0009253">
    <property type="term" value="P:peptidoglycan catabolic process"/>
    <property type="evidence" value="ECO:0007669"/>
    <property type="project" value="InterPro"/>
</dbReference>
<dbReference type="InterPro" id="IPR051206">
    <property type="entry name" value="NAMLAA_amidase_2"/>
</dbReference>
<keyword evidence="8" id="KW-1185">Reference proteome</keyword>
<dbReference type="EMBL" id="SNZH01000019">
    <property type="protein sequence ID" value="TDR38741.1"/>
    <property type="molecule type" value="Genomic_DNA"/>
</dbReference>
<sequence>MLALFALAAAPAHARLARMPALAINDHPLPYVTQLESRAASSIDLVVIHCTELPDLATARRYGEQAIYASGTGNSGHYYIDYDGSVHRYVAAERIAHHTRGYNPRSIGIELSNRGRWPDWLDSRQQQMDEPYTAAQIDALLLLLQQLRHDYPSLRWIAGHEELDTTEVPASDNASLKVRRKRDPGPLFPWQRLRDSGLQRLQPAAVAP</sequence>
<dbReference type="GO" id="GO:0071555">
    <property type="term" value="P:cell wall organization"/>
    <property type="evidence" value="ECO:0007669"/>
    <property type="project" value="UniProtKB-KW"/>
</dbReference>
<evidence type="ECO:0000256" key="1">
    <source>
        <dbReference type="ARBA" id="ARBA00001561"/>
    </source>
</evidence>
<comment type="catalytic activity">
    <reaction evidence="1">
        <text>Hydrolyzes the link between N-acetylmuramoyl residues and L-amino acid residues in certain cell-wall glycopeptides.</text>
        <dbReference type="EC" id="3.5.1.28"/>
    </reaction>
</comment>
<protein>
    <recommendedName>
        <fullName evidence="2">N-acetylmuramoyl-L-alanine amidase</fullName>
        <ecNumber evidence="2">3.5.1.28</ecNumber>
    </recommendedName>
</protein>
<evidence type="ECO:0000313" key="7">
    <source>
        <dbReference type="EMBL" id="TDR38741.1"/>
    </source>
</evidence>
<comment type="caution">
    <text evidence="7">The sequence shown here is derived from an EMBL/GenBank/DDBJ whole genome shotgun (WGS) entry which is preliminary data.</text>
</comment>
<dbReference type="PANTHER" id="PTHR30417:SF1">
    <property type="entry name" value="N-ACETYLMURAMOYL-L-ALANINE AMIDASE AMID"/>
    <property type="match status" value="1"/>
</dbReference>
<keyword evidence="4" id="KW-0961">Cell wall biogenesis/degradation</keyword>
<name>A0A4R6YMV4_9GAMM</name>
<dbReference type="Pfam" id="PF01510">
    <property type="entry name" value="Amidase_2"/>
    <property type="match status" value="1"/>
</dbReference>
<dbReference type="GO" id="GO:0019867">
    <property type="term" value="C:outer membrane"/>
    <property type="evidence" value="ECO:0007669"/>
    <property type="project" value="TreeGrafter"/>
</dbReference>
<evidence type="ECO:0000259" key="6">
    <source>
        <dbReference type="SMART" id="SM00644"/>
    </source>
</evidence>
<feature type="region of interest" description="Disordered" evidence="5">
    <location>
        <begin position="167"/>
        <end position="191"/>
    </location>
</feature>
<dbReference type="InterPro" id="IPR036505">
    <property type="entry name" value="Amidase/PGRP_sf"/>
</dbReference>
<dbReference type="GO" id="GO:0009254">
    <property type="term" value="P:peptidoglycan turnover"/>
    <property type="evidence" value="ECO:0007669"/>
    <property type="project" value="TreeGrafter"/>
</dbReference>
<evidence type="ECO:0000256" key="4">
    <source>
        <dbReference type="ARBA" id="ARBA00023316"/>
    </source>
</evidence>
<dbReference type="Gene3D" id="3.40.80.10">
    <property type="entry name" value="Peptidoglycan recognition protein-like"/>
    <property type="match status" value="1"/>
</dbReference>
<dbReference type="EC" id="3.5.1.28" evidence="2"/>
<accession>A0A4R6YMV4</accession>
<gene>
    <name evidence="7" type="ORF">DFR29_11969</name>
</gene>
<dbReference type="SMART" id="SM00644">
    <property type="entry name" value="Ami_2"/>
    <property type="match status" value="1"/>
</dbReference>
<proteinExistence type="predicted"/>
<dbReference type="Proteomes" id="UP000295293">
    <property type="component" value="Unassembled WGS sequence"/>
</dbReference>
<reference evidence="7 8" key="1">
    <citation type="submission" date="2019-03" db="EMBL/GenBank/DDBJ databases">
        <title>Genomic Encyclopedia of Type Strains, Phase IV (KMG-IV): sequencing the most valuable type-strain genomes for metagenomic binning, comparative biology and taxonomic classification.</title>
        <authorList>
            <person name="Goeker M."/>
        </authorList>
    </citation>
    <scope>NUCLEOTIDE SEQUENCE [LARGE SCALE GENOMIC DNA]</scope>
    <source>
        <strain evidence="7 8">DSM 21667</strain>
    </source>
</reference>
<keyword evidence="3" id="KW-0378">Hydrolase</keyword>